<proteinExistence type="inferred from homology"/>
<dbReference type="SUPFAM" id="SSF143120">
    <property type="entry name" value="YefM-like"/>
    <property type="match status" value="1"/>
</dbReference>
<dbReference type="EMBL" id="QPJC01000014">
    <property type="protein sequence ID" value="RCW39814.1"/>
    <property type="molecule type" value="Genomic_DNA"/>
</dbReference>
<name>A0A368VJJ4_9ACTN</name>
<gene>
    <name evidence="2" type="ORF">DFQ14_11478</name>
</gene>
<evidence type="ECO:0000313" key="3">
    <source>
        <dbReference type="Proteomes" id="UP000253495"/>
    </source>
</evidence>
<evidence type="ECO:0000313" key="2">
    <source>
        <dbReference type="EMBL" id="RCW39814.1"/>
    </source>
</evidence>
<evidence type="ECO:0008006" key="4">
    <source>
        <dbReference type="Google" id="ProtNLM"/>
    </source>
</evidence>
<keyword evidence="3" id="KW-1185">Reference proteome</keyword>
<dbReference type="RefSeq" id="WP_158546722.1">
    <property type="nucleotide sequence ID" value="NZ_QPJC01000014.1"/>
</dbReference>
<dbReference type="Proteomes" id="UP000253495">
    <property type="component" value="Unassembled WGS sequence"/>
</dbReference>
<reference evidence="2 3" key="1">
    <citation type="submission" date="2018-07" db="EMBL/GenBank/DDBJ databases">
        <title>Genomic Encyclopedia of Type Strains, Phase III (KMG-III): the genomes of soil and plant-associated and newly described type strains.</title>
        <authorList>
            <person name="Whitman W."/>
        </authorList>
    </citation>
    <scope>NUCLEOTIDE SEQUENCE [LARGE SCALE GENOMIC DNA]</scope>
    <source>
        <strain evidence="2 3">CECT 8575</strain>
    </source>
</reference>
<accession>A0A368VJJ4</accession>
<dbReference type="InterPro" id="IPR036165">
    <property type="entry name" value="YefM-like_sf"/>
</dbReference>
<organism evidence="2 3">
    <name type="scientific">Halopolyspora algeriensis</name>
    <dbReference type="NCBI Taxonomy" id="1500506"/>
    <lineage>
        <taxon>Bacteria</taxon>
        <taxon>Bacillati</taxon>
        <taxon>Actinomycetota</taxon>
        <taxon>Actinomycetes</taxon>
        <taxon>Actinomycetes incertae sedis</taxon>
        <taxon>Halopolyspora</taxon>
    </lineage>
</organism>
<evidence type="ECO:0000256" key="1">
    <source>
        <dbReference type="ARBA" id="ARBA00009981"/>
    </source>
</evidence>
<comment type="similarity">
    <text evidence="1">Belongs to the phD/YefM antitoxin family.</text>
</comment>
<dbReference type="AlphaFoldDB" id="A0A368VJJ4"/>
<protein>
    <recommendedName>
        <fullName evidence="4">Prevent-host-death family protein</fullName>
    </recommendedName>
</protein>
<comment type="caution">
    <text evidence="2">The sequence shown here is derived from an EMBL/GenBank/DDBJ whole genome shotgun (WGS) entry which is preliminary data.</text>
</comment>
<sequence length="49" mass="5384">MSEVIDVAEPAALLEELLDRAETGAEFLISRDGGPRVRLAPYHAFRDAD</sequence>